<keyword evidence="1" id="KW-0678">Repressor</keyword>
<dbReference type="InterPro" id="IPR023772">
    <property type="entry name" value="DNA-bd_HTH_TetR-type_CS"/>
</dbReference>
<dbReference type="PRINTS" id="PR00455">
    <property type="entry name" value="HTHTETR"/>
</dbReference>
<comment type="caution">
    <text evidence="5">The sequence shown here is derived from an EMBL/GenBank/DDBJ whole genome shotgun (WGS) entry which is preliminary data.</text>
</comment>
<evidence type="ECO:0000256" key="2">
    <source>
        <dbReference type="ARBA" id="ARBA00023125"/>
    </source>
</evidence>
<dbReference type="InterPro" id="IPR009057">
    <property type="entry name" value="Homeodomain-like_sf"/>
</dbReference>
<evidence type="ECO:0000256" key="3">
    <source>
        <dbReference type="PROSITE-ProRule" id="PRU00335"/>
    </source>
</evidence>
<keyword evidence="6" id="KW-1185">Reference proteome</keyword>
<gene>
    <name evidence="5" type="ORF">CEY16_07520</name>
</gene>
<feature type="DNA-binding region" description="H-T-H motif" evidence="3">
    <location>
        <begin position="25"/>
        <end position="44"/>
    </location>
</feature>
<dbReference type="InterPro" id="IPR001647">
    <property type="entry name" value="HTH_TetR"/>
</dbReference>
<dbReference type="OrthoDB" id="9812993at2"/>
<protein>
    <recommendedName>
        <fullName evidence="4">HTH tetR-type domain-containing protein</fullName>
    </recommendedName>
</protein>
<dbReference type="Gene3D" id="1.10.357.10">
    <property type="entry name" value="Tetracycline Repressor, domain 2"/>
    <property type="match status" value="1"/>
</dbReference>
<dbReference type="PANTHER" id="PTHR43479">
    <property type="entry name" value="ACREF/ENVCD OPERON REPRESSOR-RELATED"/>
    <property type="match status" value="1"/>
</dbReference>
<evidence type="ECO:0000256" key="1">
    <source>
        <dbReference type="ARBA" id="ARBA00022491"/>
    </source>
</evidence>
<dbReference type="SUPFAM" id="SSF46689">
    <property type="entry name" value="Homeodomain-like"/>
    <property type="match status" value="1"/>
</dbReference>
<evidence type="ECO:0000313" key="6">
    <source>
        <dbReference type="Proteomes" id="UP000243524"/>
    </source>
</evidence>
<feature type="domain" description="HTH tetR-type" evidence="4">
    <location>
        <begin position="2"/>
        <end position="62"/>
    </location>
</feature>
<dbReference type="AlphaFoldDB" id="A0A2I0QTV3"/>
<dbReference type="PANTHER" id="PTHR43479:SF22">
    <property type="entry name" value="TRANSCRIPTIONAL REGULATOR, TETR FAMILY"/>
    <property type="match status" value="1"/>
</dbReference>
<sequence>MQDKKKTIIEASIERFAKQGFHATSVQEIVDKAKVAKGSFYNYFDSKEDLIVSIYDYYYASIRNKMENATQSTTDPRESLAKQLDIYFQFIIENQSLIIMLLRDQVPLGKDMESFILKMKQQDFEWTSDNVRKIYGEAIEPYLIDVAVILDGMLKSYSNWLVINSESVNMEHLSYFIIERLDDISLSMINNKAKPAIAEVPKFLKEKELIINKIRQKIHSMVNTGTEKATEALDVLDQELAKSEPQTIVIESMLEHLQQFDALKEDIDQLKRKIGQ</sequence>
<dbReference type="Pfam" id="PF00440">
    <property type="entry name" value="TetR_N"/>
    <property type="match status" value="1"/>
</dbReference>
<reference evidence="5 6" key="1">
    <citation type="submission" date="2017-06" db="EMBL/GenBank/DDBJ databases">
        <title>the draft geome sequence of Illustriluteabacillus marina B3227.</title>
        <authorList>
            <person name="He R.-H."/>
            <person name="Du Z.-J."/>
        </authorList>
    </citation>
    <scope>NUCLEOTIDE SEQUENCE [LARGE SCALE GENOMIC DNA]</scope>
    <source>
        <strain evidence="5 6">B3227</strain>
    </source>
</reference>
<keyword evidence="2 3" id="KW-0238">DNA-binding</keyword>
<evidence type="ECO:0000313" key="5">
    <source>
        <dbReference type="EMBL" id="PKR77771.1"/>
    </source>
</evidence>
<proteinExistence type="predicted"/>
<dbReference type="EMBL" id="PJNH01000002">
    <property type="protein sequence ID" value="PKR77771.1"/>
    <property type="molecule type" value="Genomic_DNA"/>
</dbReference>
<dbReference type="GO" id="GO:0003677">
    <property type="term" value="F:DNA binding"/>
    <property type="evidence" value="ECO:0007669"/>
    <property type="project" value="UniProtKB-UniRule"/>
</dbReference>
<dbReference type="RefSeq" id="WP_101331379.1">
    <property type="nucleotide sequence ID" value="NZ_PJNH01000002.1"/>
</dbReference>
<evidence type="ECO:0000259" key="4">
    <source>
        <dbReference type="PROSITE" id="PS50977"/>
    </source>
</evidence>
<organism evidence="5 6">
    <name type="scientific">Halalkalibacillus sediminis</name>
    <dbReference type="NCBI Taxonomy" id="2018042"/>
    <lineage>
        <taxon>Bacteria</taxon>
        <taxon>Bacillati</taxon>
        <taxon>Bacillota</taxon>
        <taxon>Bacilli</taxon>
        <taxon>Bacillales</taxon>
        <taxon>Bacillaceae</taxon>
        <taxon>Halalkalibacillus</taxon>
    </lineage>
</organism>
<dbReference type="InterPro" id="IPR050624">
    <property type="entry name" value="HTH-type_Tx_Regulator"/>
</dbReference>
<name>A0A2I0QTV3_9BACI</name>
<accession>A0A2I0QTV3</accession>
<dbReference type="PROSITE" id="PS50977">
    <property type="entry name" value="HTH_TETR_2"/>
    <property type="match status" value="1"/>
</dbReference>
<dbReference type="Proteomes" id="UP000243524">
    <property type="component" value="Unassembled WGS sequence"/>
</dbReference>
<dbReference type="PROSITE" id="PS01081">
    <property type="entry name" value="HTH_TETR_1"/>
    <property type="match status" value="1"/>
</dbReference>